<dbReference type="AlphaFoldDB" id="A0AAD7LKX7"/>
<dbReference type="Proteomes" id="UP001163823">
    <property type="component" value="Chromosome 8"/>
</dbReference>
<dbReference type="Pfam" id="PF00643">
    <property type="entry name" value="zf-B_box"/>
    <property type="match status" value="1"/>
</dbReference>
<dbReference type="PANTHER" id="PTHR31065:SF9">
    <property type="entry name" value="TRANSCRIPTION FACTOR FAMILY PROTEIN, PUTATIVE-RELATED"/>
    <property type="match status" value="1"/>
</dbReference>
<feature type="region of interest" description="Disordered" evidence="2">
    <location>
        <begin position="125"/>
        <end position="144"/>
    </location>
</feature>
<sequence length="151" mass="17452">MMNASSSKKVDKVQKAAQRKILKPRWLEAFLRKTFVDSCAAYPVLWNELNKYCIKCDMPACQYCLSSGTHRDHRIIKIYRHVYKDVVTLGTMEKYIDCSQIQVTAVSRKPCDSVPPFISIQSPTPEIQKNVPEPQKPVRKRKGTPCRARFF</sequence>
<keyword evidence="1" id="KW-0863">Zinc-finger</keyword>
<dbReference type="SUPFAM" id="SSF57845">
    <property type="entry name" value="B-box zinc-binding domain"/>
    <property type="match status" value="1"/>
</dbReference>
<keyword evidence="1" id="KW-0479">Metal-binding</keyword>
<dbReference type="Gene3D" id="3.30.160.60">
    <property type="entry name" value="Classic Zinc Finger"/>
    <property type="match status" value="1"/>
</dbReference>
<accession>A0AAD7LKX7</accession>
<comment type="caution">
    <text evidence="4">The sequence shown here is derived from an EMBL/GenBank/DDBJ whole genome shotgun (WGS) entry which is preliminary data.</text>
</comment>
<dbReference type="EMBL" id="JARAOO010000008">
    <property type="protein sequence ID" value="KAJ7960065.1"/>
    <property type="molecule type" value="Genomic_DNA"/>
</dbReference>
<evidence type="ECO:0000313" key="5">
    <source>
        <dbReference type="Proteomes" id="UP001163823"/>
    </source>
</evidence>
<organism evidence="4 5">
    <name type="scientific">Quillaja saponaria</name>
    <name type="common">Soap bark tree</name>
    <dbReference type="NCBI Taxonomy" id="32244"/>
    <lineage>
        <taxon>Eukaryota</taxon>
        <taxon>Viridiplantae</taxon>
        <taxon>Streptophyta</taxon>
        <taxon>Embryophyta</taxon>
        <taxon>Tracheophyta</taxon>
        <taxon>Spermatophyta</taxon>
        <taxon>Magnoliopsida</taxon>
        <taxon>eudicotyledons</taxon>
        <taxon>Gunneridae</taxon>
        <taxon>Pentapetalae</taxon>
        <taxon>rosids</taxon>
        <taxon>fabids</taxon>
        <taxon>Fabales</taxon>
        <taxon>Quillajaceae</taxon>
        <taxon>Quillaja</taxon>
    </lineage>
</organism>
<keyword evidence="5" id="KW-1185">Reference proteome</keyword>
<dbReference type="PANTHER" id="PTHR31065">
    <property type="entry name" value="PLATZ TRANSCRIPTION FACTOR FAMILY PROTEIN"/>
    <property type="match status" value="1"/>
</dbReference>
<gene>
    <name evidence="4" type="ORF">O6P43_020559</name>
</gene>
<feature type="domain" description="B box-type" evidence="3">
    <location>
        <begin position="39"/>
        <end position="78"/>
    </location>
</feature>
<proteinExistence type="predicted"/>
<reference evidence="4" key="1">
    <citation type="journal article" date="2023" name="Science">
        <title>Elucidation of the pathway for biosynthesis of saponin adjuvants from the soapbark tree.</title>
        <authorList>
            <person name="Reed J."/>
            <person name="Orme A."/>
            <person name="El-Demerdash A."/>
            <person name="Owen C."/>
            <person name="Martin L.B.B."/>
            <person name="Misra R.C."/>
            <person name="Kikuchi S."/>
            <person name="Rejzek M."/>
            <person name="Martin A.C."/>
            <person name="Harkess A."/>
            <person name="Leebens-Mack J."/>
            <person name="Louveau T."/>
            <person name="Stephenson M.J."/>
            <person name="Osbourn A."/>
        </authorList>
    </citation>
    <scope>NUCLEOTIDE SEQUENCE</scope>
    <source>
        <strain evidence="4">S10</strain>
    </source>
</reference>
<dbReference type="CDD" id="cd19756">
    <property type="entry name" value="Bbox2"/>
    <property type="match status" value="1"/>
</dbReference>
<evidence type="ECO:0000256" key="1">
    <source>
        <dbReference type="PROSITE-ProRule" id="PRU00024"/>
    </source>
</evidence>
<evidence type="ECO:0000313" key="4">
    <source>
        <dbReference type="EMBL" id="KAJ7960065.1"/>
    </source>
</evidence>
<dbReference type="PROSITE" id="PS50119">
    <property type="entry name" value="ZF_BBOX"/>
    <property type="match status" value="1"/>
</dbReference>
<evidence type="ECO:0000256" key="2">
    <source>
        <dbReference type="SAM" id="MobiDB-lite"/>
    </source>
</evidence>
<dbReference type="GO" id="GO:0008270">
    <property type="term" value="F:zinc ion binding"/>
    <property type="evidence" value="ECO:0007669"/>
    <property type="project" value="UniProtKB-KW"/>
</dbReference>
<name>A0AAD7LKX7_QUISA</name>
<keyword evidence="1" id="KW-0862">Zinc</keyword>
<dbReference type="EMBL" id="JARAOO010000008">
    <property type="protein sequence ID" value="KAJ7960066.1"/>
    <property type="molecule type" value="Genomic_DNA"/>
</dbReference>
<dbReference type="KEGG" id="qsa:O6P43_020559"/>
<evidence type="ECO:0000259" key="3">
    <source>
        <dbReference type="PROSITE" id="PS50119"/>
    </source>
</evidence>
<protein>
    <submittedName>
        <fullName evidence="4">PLATZ transcription factor family protein</fullName>
    </submittedName>
</protein>
<dbReference type="InterPro" id="IPR000315">
    <property type="entry name" value="Znf_B-box"/>
</dbReference>